<name>A0A1L7WSS9_9HELO</name>
<accession>A0A1L7WSS9</accession>
<dbReference type="Proteomes" id="UP000184330">
    <property type="component" value="Unassembled WGS sequence"/>
</dbReference>
<dbReference type="AlphaFoldDB" id="A0A1L7WSS9"/>
<protein>
    <recommendedName>
        <fullName evidence="1">2EXR domain-containing protein</fullName>
    </recommendedName>
</protein>
<dbReference type="InterPro" id="IPR045518">
    <property type="entry name" value="2EXR"/>
</dbReference>
<feature type="domain" description="2EXR" evidence="1">
    <location>
        <begin position="86"/>
        <end position="155"/>
    </location>
</feature>
<reference evidence="2 3" key="1">
    <citation type="submission" date="2016-03" db="EMBL/GenBank/DDBJ databases">
        <authorList>
            <person name="Ploux O."/>
        </authorList>
    </citation>
    <scope>NUCLEOTIDE SEQUENCE [LARGE SCALE GENOMIC DNA]</scope>
    <source>
        <strain evidence="2 3">UAMH 11012</strain>
    </source>
</reference>
<dbReference type="EMBL" id="FJOG01000007">
    <property type="protein sequence ID" value="CZR55806.1"/>
    <property type="molecule type" value="Genomic_DNA"/>
</dbReference>
<gene>
    <name evidence="2" type="ORF">PAC_05694</name>
</gene>
<keyword evidence="3" id="KW-1185">Reference proteome</keyword>
<sequence length="218" mass="24500">MRAAYLVSRNVVERLQAHFQFPIWSRIPYIIVKPLKRAILRNLLSILGSDRVLLPNDLRPTLYTAPTSSSPLSYLTNISLSSATSNSMASTGNKNLSVPKVLQFCKESRPEGLRHYKLDFATSKSLKGSSRLGKRRAALTVCSEAEIYINWKVDRVCVMESSNIYPPARDEIDSLLTLCKKNNLQFMAFPVDLKVVGEVNGEPRFGQKNNWELLAAEP</sequence>
<proteinExistence type="predicted"/>
<evidence type="ECO:0000313" key="3">
    <source>
        <dbReference type="Proteomes" id="UP000184330"/>
    </source>
</evidence>
<evidence type="ECO:0000259" key="1">
    <source>
        <dbReference type="Pfam" id="PF20150"/>
    </source>
</evidence>
<dbReference type="Pfam" id="PF20150">
    <property type="entry name" value="2EXR"/>
    <property type="match status" value="1"/>
</dbReference>
<organism evidence="2 3">
    <name type="scientific">Phialocephala subalpina</name>
    <dbReference type="NCBI Taxonomy" id="576137"/>
    <lineage>
        <taxon>Eukaryota</taxon>
        <taxon>Fungi</taxon>
        <taxon>Dikarya</taxon>
        <taxon>Ascomycota</taxon>
        <taxon>Pezizomycotina</taxon>
        <taxon>Leotiomycetes</taxon>
        <taxon>Helotiales</taxon>
        <taxon>Mollisiaceae</taxon>
        <taxon>Phialocephala</taxon>
        <taxon>Phialocephala fortinii species complex</taxon>
    </lineage>
</organism>
<evidence type="ECO:0000313" key="2">
    <source>
        <dbReference type="EMBL" id="CZR55806.1"/>
    </source>
</evidence>
<dbReference type="OrthoDB" id="10577364at2759"/>